<sequence>MKNNKTVLDVIFSGYDEFFEAEKKIANYVINNKEKVIEMTIAELAIESGVSEATISRFCRKCNMNGFHHLKISLAKEIVESKEHEIAVSNDIDEHNIGQSLQNILANKIEELKQTVSMINEKKFKEILDLLKNAKNVQLVAVGNTIPVALDGTYKFNQIGIPTVANTIWETQIAYTFNLTKEDVIIAISNSGASKRLINMIDIANEKGATTISITNNEHSPLAMSSKYHITTATREKLFLDEYYFSRVSASVVIEILYLFLTVGKKDVYESISRHEQSISDDKF</sequence>
<dbReference type="PANTHER" id="PTHR30514:SF1">
    <property type="entry name" value="HTH-TYPE TRANSCRIPTIONAL REGULATOR HEXR-RELATED"/>
    <property type="match status" value="1"/>
</dbReference>
<dbReference type="AlphaFoldDB" id="A0A964RQM0"/>
<dbReference type="Pfam" id="PF01418">
    <property type="entry name" value="HTH_6"/>
    <property type="match status" value="1"/>
</dbReference>
<evidence type="ECO:0000313" key="6">
    <source>
        <dbReference type="EMBL" id="MVX65788.1"/>
    </source>
</evidence>
<name>A0A964RQM0_9CLOT</name>
<dbReference type="InterPro" id="IPR001347">
    <property type="entry name" value="SIS_dom"/>
</dbReference>
<dbReference type="GO" id="GO:0003700">
    <property type="term" value="F:DNA-binding transcription factor activity"/>
    <property type="evidence" value="ECO:0007669"/>
    <property type="project" value="InterPro"/>
</dbReference>
<evidence type="ECO:0000259" key="4">
    <source>
        <dbReference type="PROSITE" id="PS51071"/>
    </source>
</evidence>
<reference evidence="6" key="1">
    <citation type="submission" date="2019-12" db="EMBL/GenBank/DDBJ databases">
        <title>Microbes associate with the intestines of laboratory mice.</title>
        <authorList>
            <person name="Navarre W."/>
            <person name="Wong E."/>
        </authorList>
    </citation>
    <scope>NUCLEOTIDE SEQUENCE</scope>
    <source>
        <strain evidence="6">NM79_F5</strain>
    </source>
</reference>
<dbReference type="GO" id="GO:1901135">
    <property type="term" value="P:carbohydrate derivative metabolic process"/>
    <property type="evidence" value="ECO:0007669"/>
    <property type="project" value="InterPro"/>
</dbReference>
<dbReference type="EMBL" id="WSRQ01000038">
    <property type="protein sequence ID" value="MVX65788.1"/>
    <property type="molecule type" value="Genomic_DNA"/>
</dbReference>
<dbReference type="InterPro" id="IPR009057">
    <property type="entry name" value="Homeodomain-like_sf"/>
</dbReference>
<proteinExistence type="predicted"/>
<dbReference type="SUPFAM" id="SSF46689">
    <property type="entry name" value="Homeodomain-like"/>
    <property type="match status" value="1"/>
</dbReference>
<dbReference type="SUPFAM" id="SSF53697">
    <property type="entry name" value="SIS domain"/>
    <property type="match status" value="1"/>
</dbReference>
<comment type="caution">
    <text evidence="6">The sequence shown here is derived from an EMBL/GenBank/DDBJ whole genome shotgun (WGS) entry which is preliminary data.</text>
</comment>
<dbReference type="PANTHER" id="PTHR30514">
    <property type="entry name" value="GLUCOKINASE"/>
    <property type="match status" value="1"/>
</dbReference>
<protein>
    <submittedName>
        <fullName evidence="6">SIS domain-containing protein</fullName>
    </submittedName>
</protein>
<dbReference type="InterPro" id="IPR000281">
    <property type="entry name" value="HTH_RpiR"/>
</dbReference>
<dbReference type="PROSITE" id="PS51071">
    <property type="entry name" value="HTH_RPIR"/>
    <property type="match status" value="1"/>
</dbReference>
<dbReference type="InterPro" id="IPR046348">
    <property type="entry name" value="SIS_dom_sf"/>
</dbReference>
<evidence type="ECO:0000313" key="7">
    <source>
        <dbReference type="Proteomes" id="UP000656077"/>
    </source>
</evidence>
<dbReference type="InterPro" id="IPR036388">
    <property type="entry name" value="WH-like_DNA-bd_sf"/>
</dbReference>
<dbReference type="PROSITE" id="PS51464">
    <property type="entry name" value="SIS"/>
    <property type="match status" value="1"/>
</dbReference>
<keyword evidence="3" id="KW-0804">Transcription</keyword>
<keyword evidence="2" id="KW-0238">DNA-binding</keyword>
<evidence type="ECO:0000256" key="1">
    <source>
        <dbReference type="ARBA" id="ARBA00023015"/>
    </source>
</evidence>
<dbReference type="RefSeq" id="WP_160360471.1">
    <property type="nucleotide sequence ID" value="NZ_WSRQ01000038.1"/>
</dbReference>
<dbReference type="GO" id="GO:0003677">
    <property type="term" value="F:DNA binding"/>
    <property type="evidence" value="ECO:0007669"/>
    <property type="project" value="UniProtKB-KW"/>
</dbReference>
<organism evidence="6 7">
    <name type="scientific">Clostridium chromiireducens</name>
    <dbReference type="NCBI Taxonomy" id="225345"/>
    <lineage>
        <taxon>Bacteria</taxon>
        <taxon>Bacillati</taxon>
        <taxon>Bacillota</taxon>
        <taxon>Clostridia</taxon>
        <taxon>Eubacteriales</taxon>
        <taxon>Clostridiaceae</taxon>
        <taxon>Clostridium</taxon>
    </lineage>
</organism>
<dbReference type="Proteomes" id="UP000656077">
    <property type="component" value="Unassembled WGS sequence"/>
</dbReference>
<dbReference type="Gene3D" id="3.40.50.10490">
    <property type="entry name" value="Glucose-6-phosphate isomerase like protein, domain 1"/>
    <property type="match status" value="1"/>
</dbReference>
<dbReference type="CDD" id="cd05013">
    <property type="entry name" value="SIS_RpiR"/>
    <property type="match status" value="1"/>
</dbReference>
<evidence type="ECO:0000256" key="3">
    <source>
        <dbReference type="ARBA" id="ARBA00023163"/>
    </source>
</evidence>
<gene>
    <name evidence="6" type="ORF">GKZ28_19090</name>
</gene>
<dbReference type="PROSITE" id="PS00356">
    <property type="entry name" value="HTH_LACI_1"/>
    <property type="match status" value="1"/>
</dbReference>
<dbReference type="Gene3D" id="1.10.10.10">
    <property type="entry name" value="Winged helix-like DNA-binding domain superfamily/Winged helix DNA-binding domain"/>
    <property type="match status" value="1"/>
</dbReference>
<dbReference type="GO" id="GO:0097367">
    <property type="term" value="F:carbohydrate derivative binding"/>
    <property type="evidence" value="ECO:0007669"/>
    <property type="project" value="InterPro"/>
</dbReference>
<evidence type="ECO:0000256" key="2">
    <source>
        <dbReference type="ARBA" id="ARBA00023125"/>
    </source>
</evidence>
<dbReference type="InterPro" id="IPR047640">
    <property type="entry name" value="RpiR-like"/>
</dbReference>
<feature type="domain" description="SIS" evidence="5">
    <location>
        <begin position="127"/>
        <end position="269"/>
    </location>
</feature>
<dbReference type="Pfam" id="PF01380">
    <property type="entry name" value="SIS"/>
    <property type="match status" value="1"/>
</dbReference>
<dbReference type="InterPro" id="IPR035472">
    <property type="entry name" value="RpiR-like_SIS"/>
</dbReference>
<evidence type="ECO:0000259" key="5">
    <source>
        <dbReference type="PROSITE" id="PS51464"/>
    </source>
</evidence>
<feature type="domain" description="HTH rpiR-type" evidence="4">
    <location>
        <begin position="5"/>
        <end position="81"/>
    </location>
</feature>
<keyword evidence="1" id="KW-0805">Transcription regulation</keyword>
<accession>A0A964RQM0</accession>